<evidence type="ECO:0000256" key="4">
    <source>
        <dbReference type="PROSITE-ProRule" id="PRU00335"/>
    </source>
</evidence>
<evidence type="ECO:0000313" key="6">
    <source>
        <dbReference type="EMBL" id="GAA1722331.1"/>
    </source>
</evidence>
<dbReference type="RefSeq" id="WP_344166027.1">
    <property type="nucleotide sequence ID" value="NZ_BAAANF010000042.1"/>
</dbReference>
<keyword evidence="3" id="KW-0804">Transcription</keyword>
<gene>
    <name evidence="6" type="ORF">GCM10009745_84350</name>
</gene>
<keyword evidence="7" id="KW-1185">Reference proteome</keyword>
<evidence type="ECO:0000256" key="1">
    <source>
        <dbReference type="ARBA" id="ARBA00023015"/>
    </source>
</evidence>
<comment type="caution">
    <text evidence="6">The sequence shown here is derived from an EMBL/GenBank/DDBJ whole genome shotgun (WGS) entry which is preliminary data.</text>
</comment>
<feature type="domain" description="HTH tetR-type" evidence="5">
    <location>
        <begin position="15"/>
        <end position="75"/>
    </location>
</feature>
<proteinExistence type="predicted"/>
<dbReference type="InterPro" id="IPR009057">
    <property type="entry name" value="Homeodomain-like_sf"/>
</dbReference>
<dbReference type="Gene3D" id="1.10.357.10">
    <property type="entry name" value="Tetracycline Repressor, domain 2"/>
    <property type="match status" value="1"/>
</dbReference>
<organism evidence="6 7">
    <name type="scientific">Kribbella yunnanensis</name>
    <dbReference type="NCBI Taxonomy" id="190194"/>
    <lineage>
        <taxon>Bacteria</taxon>
        <taxon>Bacillati</taxon>
        <taxon>Actinomycetota</taxon>
        <taxon>Actinomycetes</taxon>
        <taxon>Propionibacteriales</taxon>
        <taxon>Kribbellaceae</taxon>
        <taxon>Kribbella</taxon>
    </lineage>
</organism>
<evidence type="ECO:0000313" key="7">
    <source>
        <dbReference type="Proteomes" id="UP001500280"/>
    </source>
</evidence>
<name>A0ABP4VEN3_9ACTN</name>
<sequence length="208" mass="21967">MSTDNRLTARQAAAEQTRQKLLAAAVAEFSQRPYDEVTVGGIARAAGVAHGLVSHHFQGKQGAYVAAVDAVYGQMRTADDADLAVEAVGDRLRQRFHRFLTFVAANPDTALNLVLASGRDDAFAARREYSISVVAGWLDLPADNAAVTVALAAFADAAEGLAAEWLRSGRTFTVDAMTEAFLALLAGALRSAQALDPSLDVRPALALL</sequence>
<evidence type="ECO:0000256" key="2">
    <source>
        <dbReference type="ARBA" id="ARBA00023125"/>
    </source>
</evidence>
<keyword evidence="2 4" id="KW-0238">DNA-binding</keyword>
<dbReference type="SUPFAM" id="SSF46689">
    <property type="entry name" value="Homeodomain-like"/>
    <property type="match status" value="1"/>
</dbReference>
<evidence type="ECO:0000259" key="5">
    <source>
        <dbReference type="PROSITE" id="PS50977"/>
    </source>
</evidence>
<reference evidence="7" key="1">
    <citation type="journal article" date="2019" name="Int. J. Syst. Evol. Microbiol.">
        <title>The Global Catalogue of Microorganisms (GCM) 10K type strain sequencing project: providing services to taxonomists for standard genome sequencing and annotation.</title>
        <authorList>
            <consortium name="The Broad Institute Genomics Platform"/>
            <consortium name="The Broad Institute Genome Sequencing Center for Infectious Disease"/>
            <person name="Wu L."/>
            <person name="Ma J."/>
        </authorList>
    </citation>
    <scope>NUCLEOTIDE SEQUENCE [LARGE SCALE GENOMIC DNA]</scope>
    <source>
        <strain evidence="7">JCM 14307</strain>
    </source>
</reference>
<accession>A0ABP4VEN3</accession>
<feature type="DNA-binding region" description="H-T-H motif" evidence="4">
    <location>
        <begin position="38"/>
        <end position="57"/>
    </location>
</feature>
<keyword evidence="1" id="KW-0805">Transcription regulation</keyword>
<protein>
    <recommendedName>
        <fullName evidence="5">HTH tetR-type domain-containing protein</fullName>
    </recommendedName>
</protein>
<dbReference type="Proteomes" id="UP001500280">
    <property type="component" value="Unassembled WGS sequence"/>
</dbReference>
<evidence type="ECO:0000256" key="3">
    <source>
        <dbReference type="ARBA" id="ARBA00023163"/>
    </source>
</evidence>
<dbReference type="InterPro" id="IPR001647">
    <property type="entry name" value="HTH_TetR"/>
</dbReference>
<dbReference type="InterPro" id="IPR050109">
    <property type="entry name" value="HTH-type_TetR-like_transc_reg"/>
</dbReference>
<dbReference type="EMBL" id="BAAANF010000042">
    <property type="protein sequence ID" value="GAA1722331.1"/>
    <property type="molecule type" value="Genomic_DNA"/>
</dbReference>
<dbReference type="Pfam" id="PF00440">
    <property type="entry name" value="TetR_N"/>
    <property type="match status" value="1"/>
</dbReference>
<dbReference type="PANTHER" id="PTHR30055:SF234">
    <property type="entry name" value="HTH-TYPE TRANSCRIPTIONAL REGULATOR BETI"/>
    <property type="match status" value="1"/>
</dbReference>
<dbReference type="PROSITE" id="PS50977">
    <property type="entry name" value="HTH_TETR_2"/>
    <property type="match status" value="1"/>
</dbReference>
<dbReference type="PANTHER" id="PTHR30055">
    <property type="entry name" value="HTH-TYPE TRANSCRIPTIONAL REGULATOR RUTR"/>
    <property type="match status" value="1"/>
</dbReference>